<protein>
    <submittedName>
        <fullName evidence="4">Phage shock protein PspA</fullName>
    </submittedName>
</protein>
<proteinExistence type="inferred from homology"/>
<sequence>MGIFTRFKDIVSANINAMLDRAEDPEKLIKLMVREMEDTLVELKSACAATMADRSRAARELDDVQERVDTWAARAELAVQKGRDDLAREALMEKRRHQERADHLDEELTKLDALVEQSQDDIHALEDKLEHAREKKRLLVQRHIRANTQKRANEDIRRAESQDAMLRFEQFEQRIERMEAEAEISKPRRHSSLEEEFAILESDGDIEEELRNIKEGAKKPASGQQAAEGTKE</sequence>
<dbReference type="GO" id="GO:0009271">
    <property type="term" value="P:phage shock"/>
    <property type="evidence" value="ECO:0007669"/>
    <property type="project" value="TreeGrafter"/>
</dbReference>
<evidence type="ECO:0000256" key="2">
    <source>
        <dbReference type="SAM" id="Coils"/>
    </source>
</evidence>
<comment type="caution">
    <text evidence="4">The sequence shown here is derived from an EMBL/GenBank/DDBJ whole genome shotgun (WGS) entry which is preliminary data.</text>
</comment>
<dbReference type="NCBIfam" id="TIGR02977">
    <property type="entry name" value="phageshock_pspA"/>
    <property type="match status" value="1"/>
</dbReference>
<dbReference type="PANTHER" id="PTHR31088:SF6">
    <property type="entry name" value="PHAGE SHOCK PROTEIN A"/>
    <property type="match status" value="1"/>
</dbReference>
<name>A0A6P1ZN53_9BACT</name>
<feature type="compositionally biased region" description="Polar residues" evidence="3">
    <location>
        <begin position="222"/>
        <end position="232"/>
    </location>
</feature>
<dbReference type="PANTHER" id="PTHR31088">
    <property type="entry name" value="MEMBRANE-ASSOCIATED PROTEIN VIPP1, CHLOROPLASTIC"/>
    <property type="match status" value="1"/>
</dbReference>
<dbReference type="InterPro" id="IPR014319">
    <property type="entry name" value="Phageshock_PspA"/>
</dbReference>
<reference evidence="4 5" key="1">
    <citation type="submission" date="2018-06" db="EMBL/GenBank/DDBJ databases">
        <title>Complete genome of Desulfovibrio marinus P48SEP.</title>
        <authorList>
            <person name="Crispim J.S."/>
            <person name="Vidigal P.M.P."/>
            <person name="Silva L.C.F."/>
            <person name="Araujo L.C."/>
            <person name="Laguardia C.N."/>
            <person name="Dias R.S."/>
            <person name="Sousa M.P."/>
            <person name="Paula S.O."/>
            <person name="Silva C."/>
        </authorList>
    </citation>
    <scope>NUCLEOTIDE SEQUENCE [LARGE SCALE GENOMIC DNA]</scope>
    <source>
        <strain evidence="4 5">P48SEP</strain>
    </source>
</reference>
<accession>A0A6P1ZN53</accession>
<organism evidence="4 5">
    <name type="scientific">Oceanidesulfovibrio marinus</name>
    <dbReference type="NCBI Taxonomy" id="370038"/>
    <lineage>
        <taxon>Bacteria</taxon>
        <taxon>Pseudomonadati</taxon>
        <taxon>Thermodesulfobacteriota</taxon>
        <taxon>Desulfovibrionia</taxon>
        <taxon>Desulfovibrionales</taxon>
        <taxon>Desulfovibrionaceae</taxon>
        <taxon>Oceanidesulfovibrio</taxon>
    </lineage>
</organism>
<dbReference type="Proteomes" id="UP000434052">
    <property type="component" value="Unassembled WGS sequence"/>
</dbReference>
<evidence type="ECO:0000313" key="4">
    <source>
        <dbReference type="EMBL" id="TVM35835.1"/>
    </source>
</evidence>
<dbReference type="AlphaFoldDB" id="A0A6P1ZN53"/>
<evidence type="ECO:0000256" key="1">
    <source>
        <dbReference type="ARBA" id="ARBA00043985"/>
    </source>
</evidence>
<dbReference type="GO" id="GO:0005829">
    <property type="term" value="C:cytosol"/>
    <property type="evidence" value="ECO:0007669"/>
    <property type="project" value="TreeGrafter"/>
</dbReference>
<dbReference type="InterPro" id="IPR007157">
    <property type="entry name" value="PspA_VIPP1"/>
</dbReference>
<feature type="compositionally biased region" description="Basic and acidic residues" evidence="3">
    <location>
        <begin position="209"/>
        <end position="218"/>
    </location>
</feature>
<dbReference type="RefSeq" id="WP_144234170.1">
    <property type="nucleotide sequence ID" value="NZ_QMIF01000002.1"/>
</dbReference>
<dbReference type="EMBL" id="QMIF01000002">
    <property type="protein sequence ID" value="TVM35835.1"/>
    <property type="molecule type" value="Genomic_DNA"/>
</dbReference>
<evidence type="ECO:0000313" key="5">
    <source>
        <dbReference type="Proteomes" id="UP000434052"/>
    </source>
</evidence>
<evidence type="ECO:0000256" key="3">
    <source>
        <dbReference type="SAM" id="MobiDB-lite"/>
    </source>
</evidence>
<feature type="region of interest" description="Disordered" evidence="3">
    <location>
        <begin position="182"/>
        <end position="232"/>
    </location>
</feature>
<comment type="similarity">
    <text evidence="1">Belongs to the PspA/Vipp/IM30 family.</text>
</comment>
<feature type="compositionally biased region" description="Acidic residues" evidence="3">
    <location>
        <begin position="194"/>
        <end position="208"/>
    </location>
</feature>
<gene>
    <name evidence="4" type="primary">pspA</name>
    <name evidence="4" type="ORF">DQK91_04015</name>
</gene>
<keyword evidence="2" id="KW-0175">Coiled coil</keyword>
<dbReference type="OrthoDB" id="9779630at2"/>
<feature type="coiled-coil region" evidence="2">
    <location>
        <begin position="87"/>
        <end position="181"/>
    </location>
</feature>
<dbReference type="Pfam" id="PF04012">
    <property type="entry name" value="PspA_IM30"/>
    <property type="match status" value="1"/>
</dbReference>